<dbReference type="EMBL" id="BLIO01000001">
    <property type="protein sequence ID" value="GFE13305.1"/>
    <property type="molecule type" value="Genomic_DNA"/>
</dbReference>
<keyword evidence="3" id="KW-1185">Reference proteome</keyword>
<evidence type="ECO:0000313" key="3">
    <source>
        <dbReference type="Proteomes" id="UP000430079"/>
    </source>
</evidence>
<sequence>MIEVVLSHPAGGPDLALRHDPDGHEVRFYTIEEHTSGEPGEVMRMMDPQESAEQVLPPAP</sequence>
<gene>
    <name evidence="2" type="ORF">Sgleb_13520</name>
</gene>
<dbReference type="Proteomes" id="UP000430079">
    <property type="component" value="Unassembled WGS sequence"/>
</dbReference>
<reference evidence="2 3" key="1">
    <citation type="submission" date="2019-12" db="EMBL/GenBank/DDBJ databases">
        <title>Whole genome shotgun sequence of Streptomyces hygroscopicus subsp. glebosus NBRC 13786.</title>
        <authorList>
            <person name="Ichikawa N."/>
            <person name="Kimura A."/>
            <person name="Kitahashi Y."/>
            <person name="Komaki H."/>
            <person name="Tamura T."/>
        </authorList>
    </citation>
    <scope>NUCLEOTIDE SEQUENCE [LARGE SCALE GENOMIC DNA]</scope>
    <source>
        <strain evidence="2 3">NBRC 13786</strain>
    </source>
</reference>
<dbReference type="AlphaFoldDB" id="A0A640SUU0"/>
<evidence type="ECO:0000256" key="1">
    <source>
        <dbReference type="SAM" id="MobiDB-lite"/>
    </source>
</evidence>
<proteinExistence type="predicted"/>
<accession>A0A640SUU0</accession>
<feature type="region of interest" description="Disordered" evidence="1">
    <location>
        <begin position="1"/>
        <end position="21"/>
    </location>
</feature>
<comment type="caution">
    <text evidence="2">The sequence shown here is derived from an EMBL/GenBank/DDBJ whole genome shotgun (WGS) entry which is preliminary data.</text>
</comment>
<protein>
    <submittedName>
        <fullName evidence="2">Uncharacterized protein</fullName>
    </submittedName>
</protein>
<name>A0A640SUU0_9ACTN</name>
<evidence type="ECO:0000313" key="2">
    <source>
        <dbReference type="EMBL" id="GFE13305.1"/>
    </source>
</evidence>
<organism evidence="2 3">
    <name type="scientific">Streptomyces glebosus</name>
    <dbReference type="NCBI Taxonomy" id="249580"/>
    <lineage>
        <taxon>Bacteria</taxon>
        <taxon>Bacillati</taxon>
        <taxon>Actinomycetota</taxon>
        <taxon>Actinomycetes</taxon>
        <taxon>Kitasatosporales</taxon>
        <taxon>Streptomycetaceae</taxon>
        <taxon>Streptomyces</taxon>
    </lineage>
</organism>